<keyword evidence="6" id="KW-0799">Topoisomerase</keyword>
<evidence type="ECO:0000259" key="10">
    <source>
        <dbReference type="PROSITE" id="PS52039"/>
    </source>
</evidence>
<dbReference type="GO" id="GO:0046872">
    <property type="term" value="F:metal ion binding"/>
    <property type="evidence" value="ECO:0007669"/>
    <property type="project" value="UniProtKB-KW"/>
</dbReference>
<comment type="similarity">
    <text evidence="2">Belongs to the type IA topoisomerase family.</text>
</comment>
<accession>A0A650CNV1</accession>
<dbReference type="InterPro" id="IPR013497">
    <property type="entry name" value="Topo_IA_cen"/>
</dbReference>
<dbReference type="SMART" id="SM00436">
    <property type="entry name" value="TOP1Bc"/>
    <property type="match status" value="1"/>
</dbReference>
<dbReference type="InterPro" id="IPR005739">
    <property type="entry name" value="TopoI_arch"/>
</dbReference>
<dbReference type="PRINTS" id="PR00417">
    <property type="entry name" value="PRTPISMRASEI"/>
</dbReference>
<dbReference type="GO" id="GO:0006265">
    <property type="term" value="P:DNA topological change"/>
    <property type="evidence" value="ECO:0007669"/>
    <property type="project" value="InterPro"/>
</dbReference>
<dbReference type="InterPro" id="IPR003602">
    <property type="entry name" value="Topo_IA_DNA-bd_dom"/>
</dbReference>
<name>A0A650CNV1_9CREN</name>
<feature type="domain" description="Toprim" evidence="9">
    <location>
        <begin position="8"/>
        <end position="141"/>
    </location>
</feature>
<dbReference type="PANTHER" id="PTHR11390:SF26">
    <property type="entry name" value="DNA TOPOISOMERASE 1"/>
    <property type="match status" value="1"/>
</dbReference>
<protein>
    <recommendedName>
        <fullName evidence="3">DNA topoisomerase</fullName>
        <ecNumber evidence="3">5.6.2.1</ecNumber>
    </recommendedName>
</protein>
<dbReference type="InterPro" id="IPR023405">
    <property type="entry name" value="Topo_IA_core_domain"/>
</dbReference>
<dbReference type="NCBIfam" id="TIGR01057">
    <property type="entry name" value="topA_arch"/>
    <property type="match status" value="1"/>
</dbReference>
<evidence type="ECO:0000256" key="2">
    <source>
        <dbReference type="ARBA" id="ARBA00009446"/>
    </source>
</evidence>
<dbReference type="AlphaFoldDB" id="A0A650CNV1"/>
<dbReference type="PANTHER" id="PTHR11390">
    <property type="entry name" value="PROKARYOTIC DNA TOPOISOMERASE"/>
    <property type="match status" value="1"/>
</dbReference>
<dbReference type="Pfam" id="PF01751">
    <property type="entry name" value="Toprim"/>
    <property type="match status" value="1"/>
</dbReference>
<dbReference type="InterPro" id="IPR013826">
    <property type="entry name" value="Topo_IA_cen_sub3"/>
</dbReference>
<keyword evidence="4" id="KW-0479">Metal-binding</keyword>
<dbReference type="Gene3D" id="2.70.20.10">
    <property type="entry name" value="Topoisomerase I, domain 3"/>
    <property type="match status" value="1"/>
</dbReference>
<evidence type="ECO:0000259" key="9">
    <source>
        <dbReference type="PROSITE" id="PS50880"/>
    </source>
</evidence>
<organism evidence="11 12">
    <name type="scientific">Stygiolobus azoricus</name>
    <dbReference type="NCBI Taxonomy" id="41675"/>
    <lineage>
        <taxon>Archaea</taxon>
        <taxon>Thermoproteota</taxon>
        <taxon>Thermoprotei</taxon>
        <taxon>Sulfolobales</taxon>
        <taxon>Sulfolobaceae</taxon>
        <taxon>Stygiolobus</taxon>
    </lineage>
</organism>
<feature type="domain" description="Topo IA-type catalytic" evidence="10">
    <location>
        <begin position="156"/>
        <end position="577"/>
    </location>
</feature>
<evidence type="ECO:0000256" key="6">
    <source>
        <dbReference type="ARBA" id="ARBA00023029"/>
    </source>
</evidence>
<keyword evidence="12" id="KW-1185">Reference proteome</keyword>
<dbReference type="Gene3D" id="1.10.290.10">
    <property type="entry name" value="Topoisomerase I, domain 4"/>
    <property type="match status" value="1"/>
</dbReference>
<keyword evidence="5" id="KW-0862">Zinc</keyword>
<dbReference type="RefSeq" id="WP_156006020.1">
    <property type="nucleotide sequence ID" value="NZ_CP045483.1"/>
</dbReference>
<evidence type="ECO:0000256" key="7">
    <source>
        <dbReference type="ARBA" id="ARBA00023125"/>
    </source>
</evidence>
<dbReference type="GO" id="GO:0003677">
    <property type="term" value="F:DNA binding"/>
    <property type="evidence" value="ECO:0007669"/>
    <property type="project" value="UniProtKB-KW"/>
</dbReference>
<dbReference type="EMBL" id="CP045483">
    <property type="protein sequence ID" value="QGR19342.1"/>
    <property type="molecule type" value="Genomic_DNA"/>
</dbReference>
<dbReference type="InterPro" id="IPR013825">
    <property type="entry name" value="Topo_IA_cen_sub2"/>
</dbReference>
<dbReference type="KEGG" id="sazo:D1868_04655"/>
<dbReference type="CDD" id="cd00186">
    <property type="entry name" value="TOP1Ac"/>
    <property type="match status" value="1"/>
</dbReference>
<reference evidence="11 12" key="1">
    <citation type="submission" date="2019-10" db="EMBL/GenBank/DDBJ databases">
        <title>Genome Sequences from Six Type Strain Members of the Archaeal Family Sulfolobaceae: Acidianus ambivalens, Acidianus infernus, Metallosphaera prunae, Stygiolobus azoricus, Sulfolobus metallicus, and Sulfurisphaera ohwakuensis.</title>
        <authorList>
            <person name="Counts J.A."/>
            <person name="Kelly R.M."/>
        </authorList>
    </citation>
    <scope>NUCLEOTIDE SEQUENCE [LARGE SCALE GENOMIC DNA]</scope>
    <source>
        <strain evidence="11 12">FC6</strain>
    </source>
</reference>
<comment type="catalytic activity">
    <reaction evidence="1">
        <text>ATP-independent breakage of single-stranded DNA, followed by passage and rejoining.</text>
        <dbReference type="EC" id="5.6.2.1"/>
    </reaction>
</comment>
<dbReference type="NCBIfam" id="NF004438">
    <property type="entry name" value="PRK05776.1"/>
    <property type="match status" value="1"/>
</dbReference>
<dbReference type="Gene3D" id="1.10.460.10">
    <property type="entry name" value="Topoisomerase I, domain 2"/>
    <property type="match status" value="1"/>
</dbReference>
<dbReference type="SUPFAM" id="SSF56712">
    <property type="entry name" value="Prokaryotic type I DNA topoisomerase"/>
    <property type="match status" value="1"/>
</dbReference>
<dbReference type="Proteomes" id="UP000423396">
    <property type="component" value="Chromosome"/>
</dbReference>
<dbReference type="Gene3D" id="3.40.50.140">
    <property type="match status" value="1"/>
</dbReference>
<evidence type="ECO:0000256" key="1">
    <source>
        <dbReference type="ARBA" id="ARBA00000213"/>
    </source>
</evidence>
<dbReference type="InterPro" id="IPR023406">
    <property type="entry name" value="Topo_IA_AS"/>
</dbReference>
<evidence type="ECO:0000256" key="4">
    <source>
        <dbReference type="ARBA" id="ARBA00022723"/>
    </source>
</evidence>
<evidence type="ECO:0000256" key="3">
    <source>
        <dbReference type="ARBA" id="ARBA00012891"/>
    </source>
</evidence>
<evidence type="ECO:0000256" key="5">
    <source>
        <dbReference type="ARBA" id="ARBA00022833"/>
    </source>
</evidence>
<dbReference type="SMART" id="SM00437">
    <property type="entry name" value="TOP1Ac"/>
    <property type="match status" value="1"/>
</dbReference>
<dbReference type="PROSITE" id="PS50880">
    <property type="entry name" value="TOPRIM"/>
    <property type="match status" value="1"/>
</dbReference>
<evidence type="ECO:0000313" key="11">
    <source>
        <dbReference type="EMBL" id="QGR19342.1"/>
    </source>
</evidence>
<keyword evidence="7" id="KW-0238">DNA-binding</keyword>
<dbReference type="GO" id="GO:0003917">
    <property type="term" value="F:DNA topoisomerase type I (single strand cut, ATP-independent) activity"/>
    <property type="evidence" value="ECO:0007669"/>
    <property type="project" value="UniProtKB-EC"/>
</dbReference>
<dbReference type="PROSITE" id="PS00396">
    <property type="entry name" value="TOPO_IA_1"/>
    <property type="match status" value="1"/>
</dbReference>
<dbReference type="GO" id="GO:0006310">
    <property type="term" value="P:DNA recombination"/>
    <property type="evidence" value="ECO:0007669"/>
    <property type="project" value="TreeGrafter"/>
</dbReference>
<dbReference type="GO" id="GO:0006281">
    <property type="term" value="P:DNA repair"/>
    <property type="evidence" value="ECO:0007669"/>
    <property type="project" value="TreeGrafter"/>
</dbReference>
<evidence type="ECO:0000313" key="12">
    <source>
        <dbReference type="Proteomes" id="UP000423396"/>
    </source>
</evidence>
<gene>
    <name evidence="11" type="ORF">D1868_04655</name>
</gene>
<dbReference type="PROSITE" id="PS52039">
    <property type="entry name" value="TOPO_IA_2"/>
    <property type="match status" value="1"/>
</dbReference>
<dbReference type="EC" id="5.6.2.1" evidence="3"/>
<dbReference type="GeneID" id="42798337"/>
<dbReference type="InterPro" id="IPR006171">
    <property type="entry name" value="TOPRIM_dom"/>
</dbReference>
<dbReference type="InterPro" id="IPR000380">
    <property type="entry name" value="Topo_IA"/>
</dbReference>
<proteinExistence type="inferred from homology"/>
<sequence length="668" mass="76904">MVCRPNKYTLVVAEKSKAAKKIAEALSTKPQLCKQFSVSYWVLNYGERTLVIAPAAGHLFNLYGNSGFPVFHMEWKPLWTIDDSARYTKKYYELFRFLSVNALDFINACDYDIEGSVIGYIIIKFFGDERRAKRMKFSALTKEDIRKAITHLEPLDYNMINAGIARHKVDWLWGINVSRALMNAIREISRKRIVLSAGRVQSPTLIHVINNTMERETYVPLPYYTVNVEAVIGKRKVKFTANKVFEKKEDAQKFAEKIKNDKLVVREVEYEERNLLRPPPFNLGDLQVEAGRILGLSPYYTERLAEELYLDGLISYPRTNSQKIPPTVNVDKIVEDIERNNFPNLVKLVKNITKRENGFQVRQGEKEDPAHPAIYPTGEKAKGLKLKTYKLFELITRRFLASISSDAKVKEQKVDLMFKETKLDVRLTFQKVIFKGWLLLYPYRKVPDEELLDVKRGDIGEIVKVSVSMKVTKPSLNRLTKIDLLKWMESTNLGTEATRGRIIETLFDRKYLVKKGSYLVPTDLGITVAEVLDQYFKELTDVSLTKKMEEKLNAIIDGKVNEQEVVDETIKILENYMNKYQEVKKRIGEKLGGVLGLVSYKPCKICKLEAISVNGLCKYHDEALRKLRESLLVWKERSGMTESQIIKKLSASSSTGKYVKEIIEKKLI</sequence>
<dbReference type="InterPro" id="IPR003601">
    <property type="entry name" value="Topo_IA_2"/>
</dbReference>
<dbReference type="Pfam" id="PF01131">
    <property type="entry name" value="Topoisom_bac"/>
    <property type="match status" value="1"/>
</dbReference>
<keyword evidence="8 11" id="KW-0413">Isomerase</keyword>
<dbReference type="InterPro" id="IPR013824">
    <property type="entry name" value="Topo_IA_cen_sub1"/>
</dbReference>
<evidence type="ECO:0000256" key="8">
    <source>
        <dbReference type="ARBA" id="ARBA00023235"/>
    </source>
</evidence>